<dbReference type="Proteomes" id="UP000054935">
    <property type="component" value="Unassembled WGS sequence"/>
</dbReference>
<dbReference type="STRING" id="441103.TRN7648_02159"/>
<protein>
    <submittedName>
        <fullName evidence="10">RTX-I toxin determinant B</fullName>
    </submittedName>
</protein>
<feature type="transmembrane region" description="Helical" evidence="7">
    <location>
        <begin position="297"/>
        <end position="320"/>
    </location>
</feature>
<dbReference type="InterPro" id="IPR011527">
    <property type="entry name" value="ABC1_TM_dom"/>
</dbReference>
<keyword evidence="4" id="KW-0067">ATP-binding</keyword>
<dbReference type="Gene3D" id="3.90.70.10">
    <property type="entry name" value="Cysteine proteinases"/>
    <property type="match status" value="1"/>
</dbReference>
<gene>
    <name evidence="10" type="primary">apxIB_1</name>
    <name evidence="10" type="ORF">TRN7648_02159</name>
</gene>
<dbReference type="EMBL" id="CYSE01000003">
    <property type="protein sequence ID" value="CUH78776.1"/>
    <property type="molecule type" value="Genomic_DNA"/>
</dbReference>
<dbReference type="PANTHER" id="PTHR24221">
    <property type="entry name" value="ATP-BINDING CASSETTE SUB-FAMILY B"/>
    <property type="match status" value="1"/>
</dbReference>
<dbReference type="AlphaFoldDB" id="A0A0P1GBK8"/>
<reference evidence="10 11" key="1">
    <citation type="submission" date="2015-09" db="EMBL/GenBank/DDBJ databases">
        <authorList>
            <consortium name="Swine Surveillance"/>
        </authorList>
    </citation>
    <scope>NUCLEOTIDE SEQUENCE [LARGE SCALE GENOMIC DNA]</scope>
    <source>
        <strain evidence="10 11">CECT 7648</strain>
    </source>
</reference>
<organism evidence="10 11">
    <name type="scientific">Tropicibacter naphthalenivorans</name>
    <dbReference type="NCBI Taxonomy" id="441103"/>
    <lineage>
        <taxon>Bacteria</taxon>
        <taxon>Pseudomonadati</taxon>
        <taxon>Pseudomonadota</taxon>
        <taxon>Alphaproteobacteria</taxon>
        <taxon>Rhodobacterales</taxon>
        <taxon>Roseobacteraceae</taxon>
        <taxon>Tropicibacter</taxon>
    </lineage>
</organism>
<dbReference type="GO" id="GO:0140359">
    <property type="term" value="F:ABC-type transporter activity"/>
    <property type="evidence" value="ECO:0007669"/>
    <property type="project" value="InterPro"/>
</dbReference>
<dbReference type="GO" id="GO:0005886">
    <property type="term" value="C:plasma membrane"/>
    <property type="evidence" value="ECO:0007669"/>
    <property type="project" value="UniProtKB-SubCell"/>
</dbReference>
<proteinExistence type="predicted"/>
<evidence type="ECO:0000259" key="8">
    <source>
        <dbReference type="PROSITE" id="PS50893"/>
    </source>
</evidence>
<evidence type="ECO:0000259" key="9">
    <source>
        <dbReference type="PROSITE" id="PS50929"/>
    </source>
</evidence>
<keyword evidence="6 7" id="KW-0472">Membrane</keyword>
<evidence type="ECO:0000256" key="7">
    <source>
        <dbReference type="SAM" id="Phobius"/>
    </source>
</evidence>
<keyword evidence="11" id="KW-1185">Reference proteome</keyword>
<feature type="domain" description="ABC transporter" evidence="8">
    <location>
        <begin position="503"/>
        <end position="737"/>
    </location>
</feature>
<dbReference type="PROSITE" id="PS50893">
    <property type="entry name" value="ABC_TRANSPORTER_2"/>
    <property type="match status" value="1"/>
</dbReference>
<dbReference type="InterPro" id="IPR027417">
    <property type="entry name" value="P-loop_NTPase"/>
</dbReference>
<dbReference type="Gene3D" id="3.40.50.300">
    <property type="entry name" value="P-loop containing nucleotide triphosphate hydrolases"/>
    <property type="match status" value="1"/>
</dbReference>
<feature type="transmembrane region" description="Helical" evidence="7">
    <location>
        <begin position="326"/>
        <end position="344"/>
    </location>
</feature>
<dbReference type="InterPro" id="IPR003439">
    <property type="entry name" value="ABC_transporter-like_ATP-bd"/>
</dbReference>
<dbReference type="GO" id="GO:0034040">
    <property type="term" value="F:ATPase-coupled lipid transmembrane transporter activity"/>
    <property type="evidence" value="ECO:0007669"/>
    <property type="project" value="TreeGrafter"/>
</dbReference>
<dbReference type="PANTHER" id="PTHR24221:SF248">
    <property type="entry name" value="ABC TRANSPORTER TRANSMEMBRANE REGION"/>
    <property type="match status" value="1"/>
</dbReference>
<evidence type="ECO:0000256" key="1">
    <source>
        <dbReference type="ARBA" id="ARBA00004651"/>
    </source>
</evidence>
<dbReference type="GO" id="GO:0016887">
    <property type="term" value="F:ATP hydrolysis activity"/>
    <property type="evidence" value="ECO:0007669"/>
    <property type="project" value="InterPro"/>
</dbReference>
<dbReference type="Pfam" id="PF00005">
    <property type="entry name" value="ABC_tran"/>
    <property type="match status" value="1"/>
</dbReference>
<accession>A0A0P1GBK8</accession>
<dbReference type="PROSITE" id="PS50929">
    <property type="entry name" value="ABC_TM1F"/>
    <property type="match status" value="1"/>
</dbReference>
<evidence type="ECO:0000256" key="2">
    <source>
        <dbReference type="ARBA" id="ARBA00022692"/>
    </source>
</evidence>
<feature type="transmembrane region" description="Helical" evidence="7">
    <location>
        <begin position="191"/>
        <end position="213"/>
    </location>
</feature>
<feature type="transmembrane region" description="Helical" evidence="7">
    <location>
        <begin position="225"/>
        <end position="245"/>
    </location>
</feature>
<dbReference type="InterPro" id="IPR039421">
    <property type="entry name" value="Type_1_exporter"/>
</dbReference>
<comment type="subcellular location">
    <subcellularLocation>
        <location evidence="1">Cell membrane</location>
        <topology evidence="1">Multi-pass membrane protein</topology>
    </subcellularLocation>
</comment>
<dbReference type="Gene3D" id="1.20.1560.10">
    <property type="entry name" value="ABC transporter type 1, transmembrane domain"/>
    <property type="match status" value="1"/>
</dbReference>
<dbReference type="InterPro" id="IPR036640">
    <property type="entry name" value="ABC1_TM_sf"/>
</dbReference>
<dbReference type="Pfam" id="PF00664">
    <property type="entry name" value="ABC_membrane"/>
    <property type="match status" value="1"/>
</dbReference>
<keyword evidence="5 7" id="KW-1133">Transmembrane helix</keyword>
<dbReference type="SUPFAM" id="SSF52540">
    <property type="entry name" value="P-loop containing nucleoside triphosphate hydrolases"/>
    <property type="match status" value="1"/>
</dbReference>
<evidence type="ECO:0000256" key="6">
    <source>
        <dbReference type="ARBA" id="ARBA00023136"/>
    </source>
</evidence>
<dbReference type="InterPro" id="IPR003593">
    <property type="entry name" value="AAA+_ATPase"/>
</dbReference>
<dbReference type="GO" id="GO:0005524">
    <property type="term" value="F:ATP binding"/>
    <property type="evidence" value="ECO:0007669"/>
    <property type="project" value="UniProtKB-KW"/>
</dbReference>
<evidence type="ECO:0000313" key="10">
    <source>
        <dbReference type="EMBL" id="CUH78776.1"/>
    </source>
</evidence>
<name>A0A0P1GBK8_9RHOB</name>
<evidence type="ECO:0000256" key="5">
    <source>
        <dbReference type="ARBA" id="ARBA00022989"/>
    </source>
</evidence>
<dbReference type="SMART" id="SM00382">
    <property type="entry name" value="AAA"/>
    <property type="match status" value="1"/>
</dbReference>
<evidence type="ECO:0000256" key="4">
    <source>
        <dbReference type="ARBA" id="ARBA00022840"/>
    </source>
</evidence>
<keyword evidence="2 7" id="KW-0812">Transmembrane</keyword>
<dbReference type="SUPFAM" id="SSF90123">
    <property type="entry name" value="ABC transporter transmembrane region"/>
    <property type="match status" value="1"/>
</dbReference>
<evidence type="ECO:0000256" key="3">
    <source>
        <dbReference type="ARBA" id="ARBA00022741"/>
    </source>
</evidence>
<keyword evidence="3" id="KW-0547">Nucleotide-binding</keyword>
<evidence type="ECO:0000313" key="11">
    <source>
        <dbReference type="Proteomes" id="UP000054935"/>
    </source>
</evidence>
<sequence length="737" mass="80374">MSASVLSMAGRARSAVLAAVPQGKPAGNARRARHSERANSRADLIRVLAGRLGVDAKATDILEALSQHAGEGDSYDLRALRMGVEAAGLLALEDEPDTLVPGLWPAIALMRNGQAVLVLSQDGGQLTIYDDTTSSRHSEVAVAEFGPYFTGQLIRAEAPVQLLSENHARIEREQHWFWGQFGRFKRHFGEVALGSFVANLLAVSVALFSLQVYDRVIPHQSEATLWVLAAGAGLALLMEAFLKVARSQLLDGAGRQIELGVQKLLMDRLLGMRSDIPGRSPSKLFSSMREFGSVREFFTASTVGALADIPFIFVFLLMVWSIAGSVVWVLVLGGVLMVVPGFFMQKRMIRLTQEMHGASAKQSRLLQETVTDLDTIKTQRAEDRFARLWEELTAVQALKSSDQRRLGAVLTFWSQGVQQATYVAAVITGTYLVFAGEFTVGSIIAVGILSSRTLAPLTQLSGILARWGNVKAALDGLDGLANIPQDRSGERTYLRRERLNGQYELKGVTYRYDPEGAAVLDLQHLVIQPGQVLAVLGANGSGKSTFLKMLTGLYAPSSGQLMIDGTEMAQIEPKDLRRSIGYLGQDVRLFHGTLRDNLNLNMLERDDNRLYEALDFAGLGPYIKAHPKGLDLDINDGGEGLSVGQRQSIGWARLWLQDPDICLLDEPTAALDQTLEKTLISRLESWLHGRTAVIATHRVPILTLASRTLILANGRMAIDGPRDQVLDHLRTSGQGAA</sequence>
<feature type="domain" description="ABC transmembrane type-1" evidence="9">
    <location>
        <begin position="191"/>
        <end position="469"/>
    </location>
</feature>